<dbReference type="InterPro" id="IPR010982">
    <property type="entry name" value="Lambda_DNA-bd_dom_sf"/>
</dbReference>
<feature type="compositionally biased region" description="Low complexity" evidence="1">
    <location>
        <begin position="378"/>
        <end position="400"/>
    </location>
</feature>
<feature type="transmembrane region" description="Helical" evidence="2">
    <location>
        <begin position="167"/>
        <end position="185"/>
    </location>
</feature>
<organism evidence="4 5">
    <name type="scientific">Allostreptomyces psammosilenae</name>
    <dbReference type="NCBI Taxonomy" id="1892865"/>
    <lineage>
        <taxon>Bacteria</taxon>
        <taxon>Bacillati</taxon>
        <taxon>Actinomycetota</taxon>
        <taxon>Actinomycetes</taxon>
        <taxon>Kitasatosporales</taxon>
        <taxon>Streptomycetaceae</taxon>
        <taxon>Allostreptomyces</taxon>
    </lineage>
</organism>
<dbReference type="CDD" id="cd00093">
    <property type="entry name" value="HTH_XRE"/>
    <property type="match status" value="1"/>
</dbReference>
<dbReference type="SUPFAM" id="SSF47413">
    <property type="entry name" value="lambda repressor-like DNA-binding domains"/>
    <property type="match status" value="1"/>
</dbReference>
<keyword evidence="2" id="KW-1133">Transmembrane helix</keyword>
<sequence length="400" mass="42774">MGPEETESTIGTETRRLAELLTGLKNRSGRSYESLARRVGTSSSALHRYCNGDAVPGDFGTVERFARACGAGREELLEVHRQWILADAERERRRARGAEAQQRPAEAAEAAEAAPPDSGGAASSGDTAGEGDGEGSSAEEEAAASVSGGAEATAGEPSRRTRRRRSVIGALVVITALIATVAVVVTRPERGGDPPAEIDRLLLSSACPVVISMGQHDRCVLELQNLLAEAGTTLSQDSDFGPRTLMRVTAFQVLAGLPANGVVDEATKRALYEGGVDMRSWDAARIEQRIREVFPEDPDRAVGIARCQSYLDPLWILPNSNTTRNWGLFQISDSRLLQLGGTPRQALDPEWNITAARRLWSTTRSFDHWPCDQAFQTGPSASPSQSPGSGAPSASETPRT</sequence>
<gene>
    <name evidence="4" type="ORF">FHU37_003311</name>
</gene>
<name>A0A853A746_9ACTN</name>
<proteinExistence type="predicted"/>
<dbReference type="Pfam" id="PF01471">
    <property type="entry name" value="PG_binding_1"/>
    <property type="match status" value="1"/>
</dbReference>
<dbReference type="Proteomes" id="UP000567795">
    <property type="component" value="Unassembled WGS sequence"/>
</dbReference>
<evidence type="ECO:0000259" key="3">
    <source>
        <dbReference type="SMART" id="SM00530"/>
    </source>
</evidence>
<accession>A0A853A746</accession>
<dbReference type="GO" id="GO:0003677">
    <property type="term" value="F:DNA binding"/>
    <property type="evidence" value="ECO:0007669"/>
    <property type="project" value="InterPro"/>
</dbReference>
<dbReference type="RefSeq" id="WP_312892639.1">
    <property type="nucleotide sequence ID" value="NZ_JACBZD010000001.1"/>
</dbReference>
<keyword evidence="2" id="KW-0472">Membrane</keyword>
<feature type="domain" description="HTH cro/C1-type" evidence="3">
    <location>
        <begin position="16"/>
        <end position="76"/>
    </location>
</feature>
<dbReference type="SUPFAM" id="SSF53955">
    <property type="entry name" value="Lysozyme-like"/>
    <property type="match status" value="1"/>
</dbReference>
<dbReference type="Pfam" id="PF13560">
    <property type="entry name" value="HTH_31"/>
    <property type="match status" value="1"/>
</dbReference>
<evidence type="ECO:0000256" key="1">
    <source>
        <dbReference type="SAM" id="MobiDB-lite"/>
    </source>
</evidence>
<dbReference type="AlphaFoldDB" id="A0A853A746"/>
<evidence type="ECO:0000256" key="2">
    <source>
        <dbReference type="SAM" id="Phobius"/>
    </source>
</evidence>
<dbReference type="SMART" id="SM00530">
    <property type="entry name" value="HTH_XRE"/>
    <property type="match status" value="1"/>
</dbReference>
<evidence type="ECO:0000313" key="5">
    <source>
        <dbReference type="Proteomes" id="UP000567795"/>
    </source>
</evidence>
<dbReference type="InterPro" id="IPR002477">
    <property type="entry name" value="Peptidoglycan-bd-like"/>
</dbReference>
<feature type="compositionally biased region" description="Low complexity" evidence="1">
    <location>
        <begin position="143"/>
        <end position="156"/>
    </location>
</feature>
<evidence type="ECO:0000313" key="4">
    <source>
        <dbReference type="EMBL" id="NYI06368.1"/>
    </source>
</evidence>
<dbReference type="EMBL" id="JACBZD010000001">
    <property type="protein sequence ID" value="NYI06368.1"/>
    <property type="molecule type" value="Genomic_DNA"/>
</dbReference>
<dbReference type="InterPro" id="IPR036366">
    <property type="entry name" value="PGBDSf"/>
</dbReference>
<dbReference type="InterPro" id="IPR036365">
    <property type="entry name" value="PGBD-like_sf"/>
</dbReference>
<feature type="region of interest" description="Disordered" evidence="1">
    <location>
        <begin position="94"/>
        <end position="161"/>
    </location>
</feature>
<protein>
    <submittedName>
        <fullName evidence="4">Transcriptional regulator with XRE-family HTH domain</fullName>
    </submittedName>
</protein>
<comment type="caution">
    <text evidence="4">The sequence shown here is derived from an EMBL/GenBank/DDBJ whole genome shotgun (WGS) entry which is preliminary data.</text>
</comment>
<feature type="compositionally biased region" description="Low complexity" evidence="1">
    <location>
        <begin position="98"/>
        <end position="127"/>
    </location>
</feature>
<dbReference type="InterPro" id="IPR023346">
    <property type="entry name" value="Lysozyme-like_dom_sf"/>
</dbReference>
<reference evidence="4 5" key="1">
    <citation type="submission" date="2020-07" db="EMBL/GenBank/DDBJ databases">
        <title>Sequencing the genomes of 1000 actinobacteria strains.</title>
        <authorList>
            <person name="Klenk H.-P."/>
        </authorList>
    </citation>
    <scope>NUCLEOTIDE SEQUENCE [LARGE SCALE GENOMIC DNA]</scope>
    <source>
        <strain evidence="4 5">DSM 42178</strain>
    </source>
</reference>
<dbReference type="InterPro" id="IPR001387">
    <property type="entry name" value="Cro/C1-type_HTH"/>
</dbReference>
<keyword evidence="2" id="KW-0812">Transmembrane</keyword>
<dbReference type="SUPFAM" id="SSF47090">
    <property type="entry name" value="PGBD-like"/>
    <property type="match status" value="1"/>
</dbReference>
<dbReference type="Gene3D" id="1.10.101.10">
    <property type="entry name" value="PGBD-like superfamily/PGBD"/>
    <property type="match status" value="1"/>
</dbReference>
<feature type="compositionally biased region" description="Acidic residues" evidence="1">
    <location>
        <begin position="129"/>
        <end position="142"/>
    </location>
</feature>
<feature type="region of interest" description="Disordered" evidence="1">
    <location>
        <begin position="371"/>
        <end position="400"/>
    </location>
</feature>
<keyword evidence="5" id="KW-1185">Reference proteome</keyword>